<dbReference type="AlphaFoldDB" id="A0AAD1ADN1"/>
<dbReference type="SUPFAM" id="SSF81296">
    <property type="entry name" value="E set domains"/>
    <property type="match status" value="1"/>
</dbReference>
<dbReference type="Proteomes" id="UP000283946">
    <property type="component" value="Chromosome"/>
</dbReference>
<reference evidence="4 5" key="1">
    <citation type="submission" date="2018-03" db="EMBL/GenBank/DDBJ databases">
        <title>Bacteriophage NCPPB3778 and a type I-E CRISPR drive the evolution of the US Biological Select Agent, Rathayibacter toxicus.</title>
        <authorList>
            <person name="Davis E.W.II."/>
            <person name="Tabima J.F."/>
            <person name="Weisberg A.J."/>
            <person name="Dantas Lopes L."/>
            <person name="Wiseman M.S."/>
            <person name="Wiseman M.S."/>
            <person name="Pupko T."/>
            <person name="Belcher M.S."/>
            <person name="Sechler A.J."/>
            <person name="Tancos M.A."/>
            <person name="Schroeder B.K."/>
            <person name="Murray T.D."/>
            <person name="Luster D.G."/>
            <person name="Schneider W.L."/>
            <person name="Rogers E."/>
            <person name="Andreote F.D."/>
            <person name="Grunwald N.J."/>
            <person name="Putnam M.L."/>
            <person name="Chang J.H."/>
        </authorList>
    </citation>
    <scope>NUCLEOTIDE SEQUENCE [LARGE SCALE GENOMIC DNA]</scope>
    <source>
        <strain evidence="4 5">NCCPB 2253</strain>
    </source>
</reference>
<evidence type="ECO:0000256" key="2">
    <source>
        <dbReference type="ARBA" id="ARBA00023008"/>
    </source>
</evidence>
<dbReference type="KEGG" id="ria:C7V51_10080"/>
<evidence type="ECO:0000313" key="5">
    <source>
        <dbReference type="Proteomes" id="UP000283946"/>
    </source>
</evidence>
<dbReference type="GO" id="GO:0046688">
    <property type="term" value="P:response to copper ion"/>
    <property type="evidence" value="ECO:0007669"/>
    <property type="project" value="InterPro"/>
</dbReference>
<feature type="domain" description="CopC" evidence="3">
    <location>
        <begin position="27"/>
        <end position="60"/>
    </location>
</feature>
<proteinExistence type="predicted"/>
<sequence>MGPRRLRGSSVPTVVITGRLRQRHPAVGVDAARAWRAGAYEVTWQVVSTDGHPVLGQYTFVWAPGDRVALVEGAEAVPDCNGTVVVGQGPVDVEEHRGGRCGLGVAVCRHLPCNALRRCGDRSLTLFRWSIRRVCTLISPEVARP</sequence>
<dbReference type="InterPro" id="IPR014756">
    <property type="entry name" value="Ig_E-set"/>
</dbReference>
<evidence type="ECO:0000256" key="1">
    <source>
        <dbReference type="ARBA" id="ARBA00022729"/>
    </source>
</evidence>
<dbReference type="InterPro" id="IPR014755">
    <property type="entry name" value="Cu-Rt/internalin_Ig-like"/>
</dbReference>
<keyword evidence="2" id="KW-0186">Copper</keyword>
<dbReference type="Pfam" id="PF04234">
    <property type="entry name" value="CopC"/>
    <property type="match status" value="1"/>
</dbReference>
<protein>
    <submittedName>
        <fullName evidence="4">Copper resistance protein CopC</fullName>
    </submittedName>
</protein>
<dbReference type="GO" id="GO:0005507">
    <property type="term" value="F:copper ion binding"/>
    <property type="evidence" value="ECO:0007669"/>
    <property type="project" value="InterPro"/>
</dbReference>
<evidence type="ECO:0000313" key="4">
    <source>
        <dbReference type="EMBL" id="AZZ56194.1"/>
    </source>
</evidence>
<keyword evidence="1" id="KW-0732">Signal</keyword>
<evidence type="ECO:0000259" key="3">
    <source>
        <dbReference type="Pfam" id="PF04234"/>
    </source>
</evidence>
<dbReference type="Gene3D" id="2.60.40.1220">
    <property type="match status" value="1"/>
</dbReference>
<gene>
    <name evidence="4" type="ORF">C7V51_10080</name>
</gene>
<organism evidence="4 5">
    <name type="scientific">Rathayibacter iranicus</name>
    <dbReference type="NCBI Taxonomy" id="59737"/>
    <lineage>
        <taxon>Bacteria</taxon>
        <taxon>Bacillati</taxon>
        <taxon>Actinomycetota</taxon>
        <taxon>Actinomycetes</taxon>
        <taxon>Micrococcales</taxon>
        <taxon>Microbacteriaceae</taxon>
        <taxon>Rathayibacter</taxon>
    </lineage>
</organism>
<name>A0AAD1ADN1_9MICO</name>
<accession>A0AAD1ADN1</accession>
<dbReference type="GO" id="GO:0042597">
    <property type="term" value="C:periplasmic space"/>
    <property type="evidence" value="ECO:0007669"/>
    <property type="project" value="InterPro"/>
</dbReference>
<dbReference type="EMBL" id="CP028130">
    <property type="protein sequence ID" value="AZZ56194.1"/>
    <property type="molecule type" value="Genomic_DNA"/>
</dbReference>
<dbReference type="InterPro" id="IPR007348">
    <property type="entry name" value="CopC_dom"/>
</dbReference>